<dbReference type="KEGG" id="pbap:Pla133_37920"/>
<dbReference type="AlphaFoldDB" id="A0A518BNY6"/>
<dbReference type="EC" id="3.1.6.6" evidence="4"/>
<name>A0A518BNY6_9BACT</name>
<dbReference type="SUPFAM" id="SSF53649">
    <property type="entry name" value="Alkaline phosphatase-like"/>
    <property type="match status" value="1"/>
</dbReference>
<gene>
    <name evidence="4" type="primary">betC_21</name>
    <name evidence="4" type="ORF">Pla133_37920</name>
</gene>
<keyword evidence="5" id="KW-1185">Reference proteome</keyword>
<reference evidence="4 5" key="1">
    <citation type="submission" date="2019-02" db="EMBL/GenBank/DDBJ databases">
        <title>Deep-cultivation of Planctomycetes and their phenomic and genomic characterization uncovers novel biology.</title>
        <authorList>
            <person name="Wiegand S."/>
            <person name="Jogler M."/>
            <person name="Boedeker C."/>
            <person name="Pinto D."/>
            <person name="Vollmers J."/>
            <person name="Rivas-Marin E."/>
            <person name="Kohn T."/>
            <person name="Peeters S.H."/>
            <person name="Heuer A."/>
            <person name="Rast P."/>
            <person name="Oberbeckmann S."/>
            <person name="Bunk B."/>
            <person name="Jeske O."/>
            <person name="Meyerdierks A."/>
            <person name="Storesund J.E."/>
            <person name="Kallscheuer N."/>
            <person name="Luecker S."/>
            <person name="Lage O.M."/>
            <person name="Pohl T."/>
            <person name="Merkel B.J."/>
            <person name="Hornburger P."/>
            <person name="Mueller R.-W."/>
            <person name="Bruemmer F."/>
            <person name="Labrenz M."/>
            <person name="Spormann A.M."/>
            <person name="Op den Camp H."/>
            <person name="Overmann J."/>
            <person name="Amann R."/>
            <person name="Jetten M.S.M."/>
            <person name="Mascher T."/>
            <person name="Medema M.H."/>
            <person name="Devos D.P."/>
            <person name="Kaster A.-K."/>
            <person name="Ovreas L."/>
            <person name="Rohde M."/>
            <person name="Galperin M.Y."/>
            <person name="Jogler C."/>
        </authorList>
    </citation>
    <scope>NUCLEOTIDE SEQUENCE [LARGE SCALE GENOMIC DNA]</scope>
    <source>
        <strain evidence="4 5">Pla133</strain>
    </source>
</reference>
<dbReference type="InterPro" id="IPR017850">
    <property type="entry name" value="Alkaline_phosphatase_core_sf"/>
</dbReference>
<dbReference type="Gene3D" id="3.40.720.10">
    <property type="entry name" value="Alkaline Phosphatase, subunit A"/>
    <property type="match status" value="1"/>
</dbReference>
<protein>
    <submittedName>
        <fullName evidence="4">Choline-sulfatase</fullName>
        <ecNumber evidence="4">3.1.6.6</ecNumber>
    </submittedName>
</protein>
<dbReference type="PANTHER" id="PTHR42693">
    <property type="entry name" value="ARYLSULFATASE FAMILY MEMBER"/>
    <property type="match status" value="1"/>
</dbReference>
<feature type="domain" description="Sulfatase N-terminal" evidence="3">
    <location>
        <begin position="21"/>
        <end position="333"/>
    </location>
</feature>
<evidence type="ECO:0000256" key="1">
    <source>
        <dbReference type="ARBA" id="ARBA00008779"/>
    </source>
</evidence>
<dbReference type="EMBL" id="CP036287">
    <property type="protein sequence ID" value="QDU68689.1"/>
    <property type="molecule type" value="Genomic_DNA"/>
</dbReference>
<dbReference type="GO" id="GO:0047753">
    <property type="term" value="F:choline-sulfatase activity"/>
    <property type="evidence" value="ECO:0007669"/>
    <property type="project" value="UniProtKB-EC"/>
</dbReference>
<accession>A0A518BNY6</accession>
<dbReference type="PANTHER" id="PTHR42693:SF53">
    <property type="entry name" value="ENDO-4-O-SULFATASE"/>
    <property type="match status" value="1"/>
</dbReference>
<evidence type="ECO:0000313" key="5">
    <source>
        <dbReference type="Proteomes" id="UP000316921"/>
    </source>
</evidence>
<evidence type="ECO:0000256" key="2">
    <source>
        <dbReference type="ARBA" id="ARBA00022801"/>
    </source>
</evidence>
<dbReference type="GO" id="GO:0004065">
    <property type="term" value="F:arylsulfatase activity"/>
    <property type="evidence" value="ECO:0007669"/>
    <property type="project" value="TreeGrafter"/>
</dbReference>
<dbReference type="Proteomes" id="UP000316921">
    <property type="component" value="Chromosome"/>
</dbReference>
<keyword evidence="2 4" id="KW-0378">Hydrolase</keyword>
<dbReference type="CDD" id="cd16148">
    <property type="entry name" value="sulfatase_like"/>
    <property type="match status" value="1"/>
</dbReference>
<comment type="similarity">
    <text evidence="1">Belongs to the sulfatase family.</text>
</comment>
<dbReference type="InterPro" id="IPR000917">
    <property type="entry name" value="Sulfatase_N"/>
</dbReference>
<dbReference type="RefSeq" id="WP_419191708.1">
    <property type="nucleotide sequence ID" value="NZ_CP036287.1"/>
</dbReference>
<sequence length="453" mass="49123">MLLLLGACAPSGGEQPSPPPRLVLFLVDTLRADRLTPYGHDRPTSPNLERLVARGAVFDQAWSPAPWTLPATASLLTGVDPDRHGAGLHGSWRDLASQVPDGLAADVPTLAERLGDEGWRCEAFVTNPFVGFGLERGFESFTLRQTEAAEVLDWTLERLDVPGDERPTFLLAHLIDCHDPLLIPDEFVLDARPPGDRLPVPDISNRTFSTLAMTPEHRAARLRLYDGAVRYVDAQLGRLLDSLEADGSIDDTYLVFTSDHGEEVFESAALARGAGYVQPETVRPLGHGHTLFEEVLRVPLVIAGPGVEARGLHVPGAVATHDLVPTLLELLGVDHDPAELDARSLVGTLRGEHADARAVVSRGIAFGRDRSALLRDGWSLVRGGEGEATVLLRVGDPEHLDRSAEEPDRLLELGADLDALNSLAQSRRGSATQIDPAQRARLRALGYLDRDQE</sequence>
<evidence type="ECO:0000313" key="4">
    <source>
        <dbReference type="EMBL" id="QDU68689.1"/>
    </source>
</evidence>
<evidence type="ECO:0000259" key="3">
    <source>
        <dbReference type="Pfam" id="PF00884"/>
    </source>
</evidence>
<dbReference type="InterPro" id="IPR050738">
    <property type="entry name" value="Sulfatase"/>
</dbReference>
<organism evidence="4 5">
    <name type="scientific">Engelhardtia mirabilis</name>
    <dbReference type="NCBI Taxonomy" id="2528011"/>
    <lineage>
        <taxon>Bacteria</taxon>
        <taxon>Pseudomonadati</taxon>
        <taxon>Planctomycetota</taxon>
        <taxon>Planctomycetia</taxon>
        <taxon>Planctomycetia incertae sedis</taxon>
        <taxon>Engelhardtia</taxon>
    </lineage>
</organism>
<dbReference type="Pfam" id="PF00884">
    <property type="entry name" value="Sulfatase"/>
    <property type="match status" value="1"/>
</dbReference>
<proteinExistence type="inferred from homology"/>